<evidence type="ECO:0000313" key="4">
    <source>
        <dbReference type="EMBL" id="PAA92984.1"/>
    </source>
</evidence>
<evidence type="ECO:0000256" key="1">
    <source>
        <dbReference type="SAM" id="Phobius"/>
    </source>
</evidence>
<feature type="transmembrane region" description="Helical" evidence="1">
    <location>
        <begin position="147"/>
        <end position="169"/>
    </location>
</feature>
<dbReference type="EMBL" id="NIVC01000553">
    <property type="protein sequence ID" value="PAA81043.1"/>
    <property type="molecule type" value="Genomic_DNA"/>
</dbReference>
<sequence>MHSSKFAILLWAVVHWQAVIAAHRLGNTTDAPSSGHNATAEPLLKRVRRNKFVKKFLEKSKASQDKVRELEQQYNKRTWPVIAWKTNSDIFKIGDDGQMESSPFEALSEDDAKIVTYDLDDFRLKPGSNYYVHLDKVTDRIALYNRAFVFGCFLLFSSNFLLIFVRYWIIGLSRLVLRSGLKIEFQTTRGPKRQEFIYAMAFVIQEDLLENPANRSEHGFAACINDAVVAVESYTKTKV</sequence>
<feature type="chain" id="PRO_5011916251" evidence="2">
    <location>
        <begin position="22"/>
        <end position="239"/>
    </location>
</feature>
<name>A0A267H5N7_9PLAT</name>
<keyword evidence="1" id="KW-1133">Transmembrane helix</keyword>
<comment type="caution">
    <text evidence="4">The sequence shown here is derived from an EMBL/GenBank/DDBJ whole genome shotgun (WGS) entry which is preliminary data.</text>
</comment>
<organism evidence="4 5">
    <name type="scientific">Macrostomum lignano</name>
    <dbReference type="NCBI Taxonomy" id="282301"/>
    <lineage>
        <taxon>Eukaryota</taxon>
        <taxon>Metazoa</taxon>
        <taxon>Spiralia</taxon>
        <taxon>Lophotrochozoa</taxon>
        <taxon>Platyhelminthes</taxon>
        <taxon>Rhabditophora</taxon>
        <taxon>Macrostomorpha</taxon>
        <taxon>Macrostomida</taxon>
        <taxon>Macrostomidae</taxon>
        <taxon>Macrostomum</taxon>
    </lineage>
</organism>
<dbReference type="AlphaFoldDB" id="A0A267H5N7"/>
<evidence type="ECO:0000313" key="5">
    <source>
        <dbReference type="Proteomes" id="UP000215902"/>
    </source>
</evidence>
<feature type="signal peptide" evidence="2">
    <location>
        <begin position="1"/>
        <end position="21"/>
    </location>
</feature>
<dbReference type="EMBL" id="NIVC01000036">
    <property type="protein sequence ID" value="PAA92984.1"/>
    <property type="molecule type" value="Genomic_DNA"/>
</dbReference>
<keyword evidence="1" id="KW-0812">Transmembrane</keyword>
<keyword evidence="1" id="KW-0472">Membrane</keyword>
<evidence type="ECO:0000256" key="2">
    <source>
        <dbReference type="SAM" id="SignalP"/>
    </source>
</evidence>
<dbReference type="Proteomes" id="UP000215902">
    <property type="component" value="Unassembled WGS sequence"/>
</dbReference>
<protein>
    <submittedName>
        <fullName evidence="4">Uncharacterized protein</fullName>
    </submittedName>
</protein>
<proteinExistence type="predicted"/>
<reference evidence="4 5" key="1">
    <citation type="submission" date="2017-06" db="EMBL/GenBank/DDBJ databases">
        <title>A platform for efficient transgenesis in Macrostomum lignano, a flatworm model organism for stem cell research.</title>
        <authorList>
            <person name="Berezikov E."/>
        </authorList>
    </citation>
    <scope>NUCLEOTIDE SEQUENCE [LARGE SCALE GENOMIC DNA]</scope>
    <source>
        <strain evidence="4">DV1</strain>
        <tissue evidence="4">Whole organism</tissue>
    </source>
</reference>
<evidence type="ECO:0000313" key="3">
    <source>
        <dbReference type="EMBL" id="PAA81043.1"/>
    </source>
</evidence>
<gene>
    <name evidence="4" type="ORF">BOX15_Mlig001322g6</name>
    <name evidence="3" type="ORF">BOX15_Mlig001322g7</name>
</gene>
<accession>A0A267H5N7</accession>
<keyword evidence="5" id="KW-1185">Reference proteome</keyword>
<keyword evidence="2" id="KW-0732">Signal</keyword>